<name>A0A166BG64_METOA</name>
<dbReference type="PANTHER" id="PTHR44068:SF1">
    <property type="entry name" value="HYPOTHETICAL LOC100005854"/>
    <property type="match status" value="1"/>
</dbReference>
<evidence type="ECO:0000256" key="1">
    <source>
        <dbReference type="ARBA" id="ARBA00022679"/>
    </source>
</evidence>
<reference evidence="4" key="1">
    <citation type="journal article" date="2016" name="Genome Announc.">
        <title>Draft Genome Sequences of Methanobrevibacter curvatus DSM11111, Methanobrevibacter cuticularis DSM11139, Methanobrevibacter filiformis DSM11501, and Methanobrevibacter oralis DSM7256.</title>
        <authorList>
            <person name="Poehlein A."/>
            <person name="Seedorf H."/>
        </authorList>
    </citation>
    <scope>NUCLEOTIDE SEQUENCE [LARGE SCALE GENOMIC DNA]</scope>
    <source>
        <strain evidence="4">DSM 7256 / JCM 30027 / ZR</strain>
    </source>
</reference>
<protein>
    <submittedName>
        <fullName evidence="3">Demethylrebeccamycin-D-glucose O-methyltransferase</fullName>
        <ecNumber evidence="3">2.1.1.164</ecNumber>
    </submittedName>
</protein>
<dbReference type="InterPro" id="IPR050447">
    <property type="entry name" value="Erg6_SMT_methyltransf"/>
</dbReference>
<dbReference type="GO" id="GO:0003838">
    <property type="term" value="F:sterol 24-C-methyltransferase activity"/>
    <property type="evidence" value="ECO:0007669"/>
    <property type="project" value="TreeGrafter"/>
</dbReference>
<dbReference type="Gene3D" id="3.40.50.150">
    <property type="entry name" value="Vaccinia Virus protein VP39"/>
    <property type="match status" value="1"/>
</dbReference>
<sequence>MMESNDAQFMRPHGEDGLKMIKEMNQGHEDISNFAMECIDTSVDDDVLDIGCGGGVNIEKFLRRCPDGNVWGLDYSVVSVSESIKRNQEAVDMGRCQVIEANVCNMPIDDDTFDIVSAFSSIYFWPDFKNTLKKVFKIIKTNGQFMIACGSDGNDPNDEDWVDADAGMTVYTEEQLIEYLRKAGFKEIKTYRKENTYILVVIAKK</sequence>
<dbReference type="InterPro" id="IPR029063">
    <property type="entry name" value="SAM-dependent_MTases_sf"/>
</dbReference>
<dbReference type="GO" id="GO:0102082">
    <property type="term" value="F:demethylrebeccamycin--D-glucose O-methyltransferase activity"/>
    <property type="evidence" value="ECO:0007669"/>
    <property type="project" value="UniProtKB-EC"/>
</dbReference>
<dbReference type="SUPFAM" id="SSF53335">
    <property type="entry name" value="S-adenosyl-L-methionine-dependent methyltransferases"/>
    <property type="match status" value="1"/>
</dbReference>
<evidence type="ECO:0000313" key="3">
    <source>
        <dbReference type="EMBL" id="KZX13303.1"/>
    </source>
</evidence>
<proteinExistence type="predicted"/>
<dbReference type="GO" id="GO:0016126">
    <property type="term" value="P:sterol biosynthetic process"/>
    <property type="evidence" value="ECO:0007669"/>
    <property type="project" value="TreeGrafter"/>
</dbReference>
<evidence type="ECO:0000313" key="4">
    <source>
        <dbReference type="Proteomes" id="UP000077428"/>
    </source>
</evidence>
<gene>
    <name evidence="3" type="primary">rebM_2</name>
    <name evidence="3" type="ORF">MBORA_07340</name>
</gene>
<dbReference type="EC" id="2.1.1.164" evidence="3"/>
<dbReference type="GO" id="GO:0032259">
    <property type="term" value="P:methylation"/>
    <property type="evidence" value="ECO:0007669"/>
    <property type="project" value="UniProtKB-KW"/>
</dbReference>
<dbReference type="PATRIC" id="fig|66851.6.peg.806"/>
<evidence type="ECO:0000259" key="2">
    <source>
        <dbReference type="Pfam" id="PF08241"/>
    </source>
</evidence>
<accession>A0A166BG64</accession>
<keyword evidence="3" id="KW-0489">Methyltransferase</keyword>
<feature type="domain" description="Methyltransferase type 11" evidence="2">
    <location>
        <begin position="48"/>
        <end position="147"/>
    </location>
</feature>
<keyword evidence="4" id="KW-1185">Reference proteome</keyword>
<dbReference type="AlphaFoldDB" id="A0A166BG64"/>
<dbReference type="InterPro" id="IPR013216">
    <property type="entry name" value="Methyltransf_11"/>
</dbReference>
<comment type="caution">
    <text evidence="3">The sequence shown here is derived from an EMBL/GenBank/DDBJ whole genome shotgun (WGS) entry which is preliminary data.</text>
</comment>
<dbReference type="EMBL" id="LWMU01000053">
    <property type="protein sequence ID" value="KZX13303.1"/>
    <property type="molecule type" value="Genomic_DNA"/>
</dbReference>
<dbReference type="STRING" id="66851.MBORA_07340"/>
<dbReference type="PANTHER" id="PTHR44068">
    <property type="entry name" value="ZGC:194242"/>
    <property type="match status" value="1"/>
</dbReference>
<dbReference type="Pfam" id="PF08241">
    <property type="entry name" value="Methyltransf_11"/>
    <property type="match status" value="1"/>
</dbReference>
<dbReference type="CDD" id="cd02440">
    <property type="entry name" value="AdoMet_MTases"/>
    <property type="match status" value="1"/>
</dbReference>
<organism evidence="3 4">
    <name type="scientific">Methanobrevibacter oralis</name>
    <dbReference type="NCBI Taxonomy" id="66851"/>
    <lineage>
        <taxon>Archaea</taxon>
        <taxon>Methanobacteriati</taxon>
        <taxon>Methanobacteriota</taxon>
        <taxon>Methanomada group</taxon>
        <taxon>Methanobacteria</taxon>
        <taxon>Methanobacteriales</taxon>
        <taxon>Methanobacteriaceae</taxon>
        <taxon>Methanobrevibacter</taxon>
    </lineage>
</organism>
<dbReference type="Proteomes" id="UP000077428">
    <property type="component" value="Unassembled WGS sequence"/>
</dbReference>
<keyword evidence="1 3" id="KW-0808">Transferase</keyword>